<keyword evidence="4" id="KW-1185">Reference proteome</keyword>
<dbReference type="PROSITE" id="PS50231">
    <property type="entry name" value="RICIN_B_LECTIN"/>
    <property type="match status" value="1"/>
</dbReference>
<dbReference type="CDD" id="cd00161">
    <property type="entry name" value="beta-trefoil_Ricin-like"/>
    <property type="match status" value="1"/>
</dbReference>
<accession>A0A7Y7E5L8</accession>
<organism evidence="3 4">
    <name type="scientific">Streptomyces morookaense</name>
    <name type="common">Streptoverticillium morookaense</name>
    <dbReference type="NCBI Taxonomy" id="1970"/>
    <lineage>
        <taxon>Bacteria</taxon>
        <taxon>Bacillati</taxon>
        <taxon>Actinomycetota</taxon>
        <taxon>Actinomycetes</taxon>
        <taxon>Kitasatosporales</taxon>
        <taxon>Streptomycetaceae</taxon>
        <taxon>Streptomyces</taxon>
    </lineage>
</organism>
<gene>
    <name evidence="3" type="ORF">HG542_01660</name>
</gene>
<proteinExistence type="predicted"/>
<evidence type="ECO:0000259" key="2">
    <source>
        <dbReference type="SMART" id="SM00458"/>
    </source>
</evidence>
<feature type="chain" id="PRO_5031358842" evidence="1">
    <location>
        <begin position="29"/>
        <end position="178"/>
    </location>
</feature>
<protein>
    <submittedName>
        <fullName evidence="3">RICIN domain-containing protein</fullName>
    </submittedName>
</protein>
<dbReference type="SUPFAM" id="SSF50370">
    <property type="entry name" value="Ricin B-like lectins"/>
    <property type="match status" value="1"/>
</dbReference>
<dbReference type="RefSeq" id="WP_171078149.1">
    <property type="nucleotide sequence ID" value="NZ_BNBU01000007.1"/>
</dbReference>
<keyword evidence="1" id="KW-0732">Signal</keyword>
<dbReference type="Proteomes" id="UP000587462">
    <property type="component" value="Unassembled WGS sequence"/>
</dbReference>
<comment type="caution">
    <text evidence="3">The sequence shown here is derived from an EMBL/GenBank/DDBJ whole genome shotgun (WGS) entry which is preliminary data.</text>
</comment>
<dbReference type="SMART" id="SM00458">
    <property type="entry name" value="RICIN"/>
    <property type="match status" value="1"/>
</dbReference>
<dbReference type="Pfam" id="PF14200">
    <property type="entry name" value="RicinB_lectin_2"/>
    <property type="match status" value="2"/>
</dbReference>
<evidence type="ECO:0000256" key="1">
    <source>
        <dbReference type="SAM" id="SignalP"/>
    </source>
</evidence>
<feature type="signal peptide" evidence="1">
    <location>
        <begin position="1"/>
        <end position="28"/>
    </location>
</feature>
<dbReference type="InterPro" id="IPR035992">
    <property type="entry name" value="Ricin_B-like_lectins"/>
</dbReference>
<dbReference type="AlphaFoldDB" id="A0A7Y7E5L8"/>
<dbReference type="InterPro" id="IPR000772">
    <property type="entry name" value="Ricin_B_lectin"/>
</dbReference>
<evidence type="ECO:0000313" key="4">
    <source>
        <dbReference type="Proteomes" id="UP000587462"/>
    </source>
</evidence>
<dbReference type="EMBL" id="JABBXF010000002">
    <property type="protein sequence ID" value="NVK76364.1"/>
    <property type="molecule type" value="Genomic_DNA"/>
</dbReference>
<name>A0A7Y7E5L8_STRMO</name>
<reference evidence="3 4" key="1">
    <citation type="submission" date="2020-04" db="EMBL/GenBank/DDBJ databases">
        <title>Draft Genome Sequence of Streptomyces morookaense DSM 40503, an 8-azaguanine-producing strain.</title>
        <authorList>
            <person name="Qi J."/>
            <person name="Gao J.-M."/>
        </authorList>
    </citation>
    <scope>NUCLEOTIDE SEQUENCE [LARGE SCALE GENOMIC DNA]</scope>
    <source>
        <strain evidence="3 4">DSM 40503</strain>
    </source>
</reference>
<evidence type="ECO:0000313" key="3">
    <source>
        <dbReference type="EMBL" id="NVK76364.1"/>
    </source>
</evidence>
<dbReference type="Gene3D" id="2.80.10.50">
    <property type="match status" value="2"/>
</dbReference>
<feature type="domain" description="Ricin B lectin" evidence="2">
    <location>
        <begin position="34"/>
        <end position="174"/>
    </location>
</feature>
<sequence>MSRIVRAALATTACAAALAGTAVVPAHAADAAPSTVKLQAAASGKCLTIANGTFRNGGNVVQNTCADDLENQVFDLIPDGPATFRLRAQHSGKCVEVEDRDTKAGANVQQWWCVDAPQQRWRVMLTDVAQDLYELRPSHALDRCLDVKSSSREDGANVQSWGCNDTVAQRWRILPAKA</sequence>